<gene>
    <name evidence="3" type="ORF">CYFUS_002776</name>
</gene>
<name>A0A250J057_9BACT</name>
<feature type="region of interest" description="Disordered" evidence="1">
    <location>
        <begin position="207"/>
        <end position="228"/>
    </location>
</feature>
<dbReference type="Proteomes" id="UP000217257">
    <property type="component" value="Chromosome"/>
</dbReference>
<feature type="signal peptide" evidence="2">
    <location>
        <begin position="1"/>
        <end position="19"/>
    </location>
</feature>
<evidence type="ECO:0008006" key="5">
    <source>
        <dbReference type="Google" id="ProtNLM"/>
    </source>
</evidence>
<dbReference type="AlphaFoldDB" id="A0A250J057"/>
<reference evidence="3 4" key="1">
    <citation type="submission" date="2017-06" db="EMBL/GenBank/DDBJ databases">
        <title>Sequencing and comparative analysis of myxobacterial genomes.</title>
        <authorList>
            <person name="Rupp O."/>
            <person name="Goesmann A."/>
            <person name="Sogaard-Andersen L."/>
        </authorList>
    </citation>
    <scope>NUCLEOTIDE SEQUENCE [LARGE SCALE GENOMIC DNA]</scope>
    <source>
        <strain evidence="3 4">DSM 52655</strain>
    </source>
</reference>
<accession>A0A250J057</accession>
<sequence length="228" mass="24374">MRRMLPTLALALFSMSAGAKDRVTFRYTPLPGDERPVITEAVVGPQGNDFALRLTFNKPPFGAECGTRCANSTLLLDTDATTSSGLKLEGKQAENGADLAIIIQGARDLSGASGDSYLRVKVRHLSNEARTVDEGELIAELDHRKDPDRIHVEGNTVFLLIDASGDLPSGRKARIVYHPPGDKAVQASLAGMAGGSSQGKVMIFRRGSWGQAPQGGTRVSPEPHTEPR</sequence>
<dbReference type="EMBL" id="CP022098">
    <property type="protein sequence ID" value="ATB37354.1"/>
    <property type="molecule type" value="Genomic_DNA"/>
</dbReference>
<evidence type="ECO:0000256" key="2">
    <source>
        <dbReference type="SAM" id="SignalP"/>
    </source>
</evidence>
<keyword evidence="2" id="KW-0732">Signal</keyword>
<proteinExistence type="predicted"/>
<feature type="chain" id="PRO_5013372562" description="Lipoprotein" evidence="2">
    <location>
        <begin position="20"/>
        <end position="228"/>
    </location>
</feature>
<evidence type="ECO:0000313" key="4">
    <source>
        <dbReference type="Proteomes" id="UP000217257"/>
    </source>
</evidence>
<dbReference type="KEGG" id="cfus:CYFUS_002776"/>
<protein>
    <recommendedName>
        <fullName evidence="5">Lipoprotein</fullName>
    </recommendedName>
</protein>
<evidence type="ECO:0000313" key="3">
    <source>
        <dbReference type="EMBL" id="ATB37354.1"/>
    </source>
</evidence>
<organism evidence="3 4">
    <name type="scientific">Cystobacter fuscus</name>
    <dbReference type="NCBI Taxonomy" id="43"/>
    <lineage>
        <taxon>Bacteria</taxon>
        <taxon>Pseudomonadati</taxon>
        <taxon>Myxococcota</taxon>
        <taxon>Myxococcia</taxon>
        <taxon>Myxococcales</taxon>
        <taxon>Cystobacterineae</taxon>
        <taxon>Archangiaceae</taxon>
        <taxon>Cystobacter</taxon>
    </lineage>
</organism>
<evidence type="ECO:0000256" key="1">
    <source>
        <dbReference type="SAM" id="MobiDB-lite"/>
    </source>
</evidence>